<feature type="repeat" description="PPR" evidence="2">
    <location>
        <begin position="269"/>
        <end position="303"/>
    </location>
</feature>
<dbReference type="InterPro" id="IPR051240">
    <property type="entry name" value="Mito_RNA-Proc/Resp"/>
</dbReference>
<dbReference type="InterPro" id="IPR002885">
    <property type="entry name" value="PPR_rpt"/>
</dbReference>
<keyword evidence="1" id="KW-0677">Repeat</keyword>
<proteinExistence type="predicted"/>
<dbReference type="InterPro" id="IPR011990">
    <property type="entry name" value="TPR-like_helical_dom_sf"/>
</dbReference>
<feature type="repeat" description="PPR" evidence="2">
    <location>
        <begin position="459"/>
        <end position="493"/>
    </location>
</feature>
<dbReference type="GO" id="GO:0003729">
    <property type="term" value="F:mRNA binding"/>
    <property type="evidence" value="ECO:0007669"/>
    <property type="project" value="TreeGrafter"/>
</dbReference>
<dbReference type="Proteomes" id="UP000242254">
    <property type="component" value="Unassembled WGS sequence"/>
</dbReference>
<dbReference type="Pfam" id="PF13812">
    <property type="entry name" value="PPR_3"/>
    <property type="match status" value="1"/>
</dbReference>
<dbReference type="Gene3D" id="1.25.40.10">
    <property type="entry name" value="Tetratricopeptide repeat domain"/>
    <property type="match status" value="3"/>
</dbReference>
<name>A0A2G4T104_RHIZD</name>
<dbReference type="NCBIfam" id="TIGR00756">
    <property type="entry name" value="PPR"/>
    <property type="match status" value="5"/>
</dbReference>
<evidence type="ECO:0000256" key="1">
    <source>
        <dbReference type="ARBA" id="ARBA00022737"/>
    </source>
</evidence>
<protein>
    <submittedName>
        <fullName evidence="3">Uncharacterized protein</fullName>
    </submittedName>
</protein>
<dbReference type="PROSITE" id="PS51375">
    <property type="entry name" value="PPR"/>
    <property type="match status" value="5"/>
</dbReference>
<accession>A0A2G4T104</accession>
<feature type="repeat" description="PPR" evidence="2">
    <location>
        <begin position="389"/>
        <end position="423"/>
    </location>
</feature>
<dbReference type="PANTHER" id="PTHR47933">
    <property type="entry name" value="PENTATRICOPEPTIDE REPEAT-CONTAINING PROTEIN 1, MITOCHONDRIAL"/>
    <property type="match status" value="1"/>
</dbReference>
<evidence type="ECO:0000313" key="3">
    <source>
        <dbReference type="EMBL" id="PHZ14356.1"/>
    </source>
</evidence>
<feature type="repeat" description="PPR" evidence="2">
    <location>
        <begin position="199"/>
        <end position="233"/>
    </location>
</feature>
<organism evidence="3 4">
    <name type="scientific">Rhizopus microsporus ATCC 52813</name>
    <dbReference type="NCBI Taxonomy" id="1340429"/>
    <lineage>
        <taxon>Eukaryota</taxon>
        <taxon>Fungi</taxon>
        <taxon>Fungi incertae sedis</taxon>
        <taxon>Mucoromycota</taxon>
        <taxon>Mucoromycotina</taxon>
        <taxon>Mucoromycetes</taxon>
        <taxon>Mucorales</taxon>
        <taxon>Mucorineae</taxon>
        <taxon>Rhizopodaceae</taxon>
        <taxon>Rhizopus</taxon>
    </lineage>
</organism>
<dbReference type="AlphaFoldDB" id="A0A2G4T104"/>
<dbReference type="GeneID" id="35443784"/>
<dbReference type="RefSeq" id="XP_023468064.1">
    <property type="nucleotide sequence ID" value="XM_023612795.1"/>
</dbReference>
<sequence>MLIRHLSSSRSVIVDVIRAILSRPMSTDAARPSKYLPHRHPLTAWNHVKGSTYKYKSRLLTTQVQSFLESRLDTKKDDANDLTADDAQGKHHKSQYSPRFIPVKRKTSDGKEFIVNGCTMKQKKKKPNTVHEYNRLIVFAIMENRINKAIKYLREMENRRVMPNTRTYTLIINGYCKQLDMTRALKWLNRMLQRKYKPDVYIYTSLIDGYMRGADIDKAEDIFRNMMKRGIKPSLVTYNVLMYNSARQLNMKSALMFWGKLLEAGLKSDVYTFAIIIHGLGLESRIDEAWKVFELMNAQNVGINEVVATTLMGMHVKHNDNEHAIELFNKFFKQNTAYRLKPTNHTRNVLLNAIISKTDVETIKKYYEEYTQSLSKSTPTESPYFLGANVYTYTSFMRAFLRHDDLSMVAKVYSDMRARNIQPTLVTYSTLMLAHAFVPDPVSCQAILEELRKGGVQLNVVLYTITMRAWAKAGSWEMVKNTYNLMKQDNIEPSKATMEVLRWARSMNDSV</sequence>
<feature type="repeat" description="PPR" evidence="2">
    <location>
        <begin position="164"/>
        <end position="198"/>
    </location>
</feature>
<dbReference type="Pfam" id="PF01535">
    <property type="entry name" value="PPR"/>
    <property type="match status" value="1"/>
</dbReference>
<evidence type="ECO:0000313" key="4">
    <source>
        <dbReference type="Proteomes" id="UP000242254"/>
    </source>
</evidence>
<dbReference type="STRING" id="1340429.A0A2G4T104"/>
<dbReference type="Pfam" id="PF12854">
    <property type="entry name" value="PPR_1"/>
    <property type="match status" value="1"/>
</dbReference>
<keyword evidence="4" id="KW-1185">Reference proteome</keyword>
<evidence type="ECO:0000256" key="2">
    <source>
        <dbReference type="PROSITE-ProRule" id="PRU00708"/>
    </source>
</evidence>
<dbReference type="Pfam" id="PF13041">
    <property type="entry name" value="PPR_2"/>
    <property type="match status" value="3"/>
</dbReference>
<reference evidence="3 4" key="1">
    <citation type="journal article" date="2016" name="Proc. Natl. Acad. Sci. U.S.A.">
        <title>Lipid metabolic changes in an early divergent fungus govern the establishment of a mutualistic symbiosis with endobacteria.</title>
        <authorList>
            <person name="Lastovetsky O.A."/>
            <person name="Gaspar M.L."/>
            <person name="Mondo S.J."/>
            <person name="LaButti K.M."/>
            <person name="Sandor L."/>
            <person name="Grigoriev I.V."/>
            <person name="Henry S.A."/>
            <person name="Pawlowska T.E."/>
        </authorList>
    </citation>
    <scope>NUCLEOTIDE SEQUENCE [LARGE SCALE GENOMIC DNA]</scope>
    <source>
        <strain evidence="3 4">ATCC 52813</strain>
    </source>
</reference>
<dbReference type="SUPFAM" id="SSF81901">
    <property type="entry name" value="HCP-like"/>
    <property type="match status" value="1"/>
</dbReference>
<gene>
    <name evidence="3" type="ORF">RHIMIDRAFT_278882</name>
</gene>
<dbReference type="EMBL" id="KZ303846">
    <property type="protein sequence ID" value="PHZ14356.1"/>
    <property type="molecule type" value="Genomic_DNA"/>
</dbReference>